<dbReference type="InterPro" id="IPR038614">
    <property type="entry name" value="GK_N_sf"/>
</dbReference>
<dbReference type="InterPro" id="IPR037035">
    <property type="entry name" value="GK-like_C_sf"/>
</dbReference>
<dbReference type="Gene3D" id="3.40.1480.10">
    <property type="entry name" value="MOFRL domain"/>
    <property type="match status" value="1"/>
</dbReference>
<evidence type="ECO:0000256" key="4">
    <source>
        <dbReference type="ARBA" id="ARBA00022679"/>
    </source>
</evidence>
<evidence type="ECO:0000259" key="11">
    <source>
        <dbReference type="Pfam" id="PF13660"/>
    </source>
</evidence>
<dbReference type="AlphaFoldDB" id="W4LG93"/>
<dbReference type="InterPro" id="IPR025286">
    <property type="entry name" value="MOFRL_assoc_dom"/>
</dbReference>
<keyword evidence="5" id="KW-0547">Nucleotide-binding</keyword>
<evidence type="ECO:0000256" key="3">
    <source>
        <dbReference type="ARBA" id="ARBA00011738"/>
    </source>
</evidence>
<dbReference type="FunFam" id="3.40.50.10180:FF:000001">
    <property type="entry name" value="Glycerate kinase"/>
    <property type="match status" value="1"/>
</dbReference>
<dbReference type="Proteomes" id="UP000019141">
    <property type="component" value="Unassembled WGS sequence"/>
</dbReference>
<evidence type="ECO:0000256" key="6">
    <source>
        <dbReference type="ARBA" id="ARBA00022777"/>
    </source>
</evidence>
<feature type="domain" description="MOFRL-associated" evidence="11">
    <location>
        <begin position="12"/>
        <end position="249"/>
    </location>
</feature>
<dbReference type="FunFam" id="3.40.1480.10:FF:000003">
    <property type="entry name" value="D-glycerate 2-kinase"/>
    <property type="match status" value="1"/>
</dbReference>
<dbReference type="PANTHER" id="PTHR12227:SF0">
    <property type="entry name" value="GLYCERATE KINASE"/>
    <property type="match status" value="1"/>
</dbReference>
<reference evidence="12 13" key="1">
    <citation type="journal article" date="2014" name="Nature">
        <title>An environmental bacterial taxon with a large and distinct metabolic repertoire.</title>
        <authorList>
            <person name="Wilson M.C."/>
            <person name="Mori T."/>
            <person name="Ruckert C."/>
            <person name="Uria A.R."/>
            <person name="Helf M.J."/>
            <person name="Takada K."/>
            <person name="Gernert C."/>
            <person name="Steffens U.A."/>
            <person name="Heycke N."/>
            <person name="Schmitt S."/>
            <person name="Rinke C."/>
            <person name="Helfrich E.J."/>
            <person name="Brachmann A.O."/>
            <person name="Gurgui C."/>
            <person name="Wakimoto T."/>
            <person name="Kracht M."/>
            <person name="Crusemann M."/>
            <person name="Hentschel U."/>
            <person name="Abe I."/>
            <person name="Matsunaga S."/>
            <person name="Kalinowski J."/>
            <person name="Takeyama H."/>
            <person name="Piel J."/>
        </authorList>
    </citation>
    <scope>NUCLEOTIDE SEQUENCE [LARGE SCALE GENOMIC DNA]</scope>
    <source>
        <strain evidence="13">TSY1</strain>
    </source>
</reference>
<dbReference type="InterPro" id="IPR039760">
    <property type="entry name" value="MOFRL_protein"/>
</dbReference>
<dbReference type="Gene3D" id="3.40.50.10180">
    <property type="entry name" value="Glycerate kinase, MOFRL-like N-terminal domain"/>
    <property type="match status" value="1"/>
</dbReference>
<dbReference type="GO" id="GO:0005524">
    <property type="term" value="F:ATP binding"/>
    <property type="evidence" value="ECO:0007669"/>
    <property type="project" value="UniProtKB-KW"/>
</dbReference>
<dbReference type="GO" id="GO:0008887">
    <property type="term" value="F:glycerate kinase activity"/>
    <property type="evidence" value="ECO:0007669"/>
    <property type="project" value="InterPro"/>
</dbReference>
<dbReference type="GO" id="GO:0043798">
    <property type="term" value="F:glycerate 2-kinase activity"/>
    <property type="evidence" value="ECO:0007669"/>
    <property type="project" value="UniProtKB-EC"/>
</dbReference>
<comment type="subunit">
    <text evidence="3">Homodimer.</text>
</comment>
<protein>
    <recommendedName>
        <fullName evidence="9">glycerate 2-kinase</fullName>
        <ecNumber evidence="9">2.7.1.165</ecNumber>
    </recommendedName>
</protein>
<dbReference type="HOGENOM" id="CLU_032279_1_1_7"/>
<name>W4LG93_ENTF1</name>
<keyword evidence="7" id="KW-0067">ATP-binding</keyword>
<evidence type="ECO:0000256" key="9">
    <source>
        <dbReference type="ARBA" id="ARBA00066758"/>
    </source>
</evidence>
<evidence type="ECO:0000256" key="5">
    <source>
        <dbReference type="ARBA" id="ARBA00022741"/>
    </source>
</evidence>
<comment type="similarity">
    <text evidence="2">Belongs to the glycerate kinase type-1 family.</text>
</comment>
<evidence type="ECO:0000256" key="7">
    <source>
        <dbReference type="ARBA" id="ARBA00022840"/>
    </source>
</evidence>
<dbReference type="Pfam" id="PF13660">
    <property type="entry name" value="DUF4147"/>
    <property type="match status" value="1"/>
</dbReference>
<dbReference type="InterPro" id="IPR007835">
    <property type="entry name" value="MOFRL"/>
</dbReference>
<dbReference type="GO" id="GO:0005737">
    <property type="term" value="C:cytoplasm"/>
    <property type="evidence" value="ECO:0007669"/>
    <property type="project" value="TreeGrafter"/>
</dbReference>
<sequence length="444" mass="46539">MTRTIQQLRTDARLIFDAGIASVDPVAAVQKTVTRQGDFLSVAGEVYDLRQYAHVYVIGAGKAGATMAQGLENVLQDRLTAGAVTVKYDHVAPVTTVTLHEAGHPIPDAAGVRGAEAMMHFAQQAGENDLVFCLLSGGGSALSPAPSAGITLEEKQQFTSLLLACGASIDEINTLRKHLSRLKGGQLARLVAPARLITLVLSDVVGDRLDVIASGPTVPDASTFTDCREIVARYRLMDQLPPSIRSHLQRGCAGQLPETPKAGEPMFDRCQTVLIGSNRIALQAAAQQARDLGYPPLVLSSSIQGEAREIARVHAAMAHEIRQSGLPMSPPVCVLAGGETTVTLLGQGKGGRNQEFALAAAMDIDGLEGVVILSGGTDGTDGPTDAAGAVADGATARRAQALGLNPEEVIQRSDSYSFFNALDDLLFTGPTGTNVMDIYILLVG</sequence>
<comment type="caution">
    <text evidence="12">The sequence shown here is derived from an EMBL/GenBank/DDBJ whole genome shotgun (WGS) entry which is preliminary data.</text>
</comment>
<comment type="cofactor">
    <cofactor evidence="1">
        <name>Mg(2+)</name>
        <dbReference type="ChEBI" id="CHEBI:18420"/>
    </cofactor>
</comment>
<organism evidence="12 13">
    <name type="scientific">Entotheonella factor</name>
    <dbReference type="NCBI Taxonomy" id="1429438"/>
    <lineage>
        <taxon>Bacteria</taxon>
        <taxon>Pseudomonadati</taxon>
        <taxon>Nitrospinota/Tectimicrobiota group</taxon>
        <taxon>Candidatus Tectimicrobiota</taxon>
        <taxon>Candidatus Entotheonellia</taxon>
        <taxon>Candidatus Entotheonellales</taxon>
        <taxon>Candidatus Entotheonellaceae</taxon>
        <taxon>Candidatus Entotheonella</taxon>
    </lineage>
</organism>
<dbReference type="SUPFAM" id="SSF82544">
    <property type="entry name" value="GckA/TtuD-like"/>
    <property type="match status" value="1"/>
</dbReference>
<evidence type="ECO:0000256" key="2">
    <source>
        <dbReference type="ARBA" id="ARBA00006284"/>
    </source>
</evidence>
<keyword evidence="6 12" id="KW-0418">Kinase</keyword>
<keyword evidence="13" id="KW-1185">Reference proteome</keyword>
<keyword evidence="4" id="KW-0808">Transferase</keyword>
<evidence type="ECO:0000313" key="12">
    <source>
        <dbReference type="EMBL" id="ETW97022.1"/>
    </source>
</evidence>
<dbReference type="EMBL" id="AZHW01000718">
    <property type="protein sequence ID" value="ETW97022.1"/>
    <property type="molecule type" value="Genomic_DNA"/>
</dbReference>
<feature type="domain" description="MOFRL" evidence="10">
    <location>
        <begin position="332"/>
        <end position="437"/>
    </location>
</feature>
<gene>
    <name evidence="12" type="ORF">ETSY1_24285</name>
</gene>
<evidence type="ECO:0000256" key="8">
    <source>
        <dbReference type="ARBA" id="ARBA00051351"/>
    </source>
</evidence>
<accession>W4LG93</accession>
<dbReference type="EC" id="2.7.1.165" evidence="9"/>
<dbReference type="PANTHER" id="PTHR12227">
    <property type="entry name" value="GLYCERATE KINASE"/>
    <property type="match status" value="1"/>
</dbReference>
<dbReference type="PATRIC" id="fig|1429438.4.peg.4656"/>
<evidence type="ECO:0000259" key="10">
    <source>
        <dbReference type="Pfam" id="PF05161"/>
    </source>
</evidence>
<evidence type="ECO:0000313" key="13">
    <source>
        <dbReference type="Proteomes" id="UP000019141"/>
    </source>
</evidence>
<proteinExistence type="inferred from homology"/>
<evidence type="ECO:0000256" key="1">
    <source>
        <dbReference type="ARBA" id="ARBA00001946"/>
    </source>
</evidence>
<comment type="catalytic activity">
    <reaction evidence="8">
        <text>(R)-glycerate + ATP = (2R)-2-phosphoglycerate + ADP + H(+)</text>
        <dbReference type="Rhea" id="RHEA:27377"/>
        <dbReference type="ChEBI" id="CHEBI:15378"/>
        <dbReference type="ChEBI" id="CHEBI:16659"/>
        <dbReference type="ChEBI" id="CHEBI:30616"/>
        <dbReference type="ChEBI" id="CHEBI:58289"/>
        <dbReference type="ChEBI" id="CHEBI:456216"/>
        <dbReference type="EC" id="2.7.1.165"/>
    </reaction>
</comment>
<dbReference type="Pfam" id="PF05161">
    <property type="entry name" value="MOFRL"/>
    <property type="match status" value="1"/>
</dbReference>